<organism evidence="2 3">
    <name type="scientific">Heterodera schachtii</name>
    <name type="common">Sugarbeet cyst nematode worm</name>
    <name type="synonym">Tylenchus schachtii</name>
    <dbReference type="NCBI Taxonomy" id="97005"/>
    <lineage>
        <taxon>Eukaryota</taxon>
        <taxon>Metazoa</taxon>
        <taxon>Ecdysozoa</taxon>
        <taxon>Nematoda</taxon>
        <taxon>Chromadorea</taxon>
        <taxon>Rhabditida</taxon>
        <taxon>Tylenchina</taxon>
        <taxon>Tylenchomorpha</taxon>
        <taxon>Tylenchoidea</taxon>
        <taxon>Heteroderidae</taxon>
        <taxon>Heteroderinae</taxon>
        <taxon>Heterodera</taxon>
    </lineage>
</organism>
<proteinExistence type="predicted"/>
<evidence type="ECO:0000256" key="1">
    <source>
        <dbReference type="SAM" id="SignalP"/>
    </source>
</evidence>
<protein>
    <submittedName>
        <fullName evidence="2">Uncharacterized protein</fullName>
    </submittedName>
</protein>
<dbReference type="AlphaFoldDB" id="A0ABD2KIZ1"/>
<accession>A0ABD2KIZ1</accession>
<name>A0ABD2KIZ1_HETSC</name>
<evidence type="ECO:0000313" key="2">
    <source>
        <dbReference type="EMBL" id="KAL3102414.1"/>
    </source>
</evidence>
<reference evidence="2 3" key="1">
    <citation type="submission" date="2024-10" db="EMBL/GenBank/DDBJ databases">
        <authorList>
            <person name="Kim D."/>
        </authorList>
    </citation>
    <scope>NUCLEOTIDE SEQUENCE [LARGE SCALE GENOMIC DNA]</scope>
    <source>
        <strain evidence="2">Taebaek</strain>
    </source>
</reference>
<keyword evidence="3" id="KW-1185">Reference proteome</keyword>
<dbReference type="Proteomes" id="UP001620645">
    <property type="component" value="Unassembled WGS sequence"/>
</dbReference>
<keyword evidence="1" id="KW-0732">Signal</keyword>
<evidence type="ECO:0000313" key="3">
    <source>
        <dbReference type="Proteomes" id="UP001620645"/>
    </source>
</evidence>
<feature type="chain" id="PRO_5044837202" evidence="1">
    <location>
        <begin position="17"/>
        <end position="213"/>
    </location>
</feature>
<feature type="signal peptide" evidence="1">
    <location>
        <begin position="1"/>
        <end position="16"/>
    </location>
</feature>
<gene>
    <name evidence="2" type="ORF">niasHS_000259</name>
</gene>
<sequence length="213" mass="24372">MLFFILFSLFFAQISSLNFNWWHQHPQSRHQSIKNTIQKCCPKYEGTSKPLFCCADELFDKAPELPQQMCKDYKDVEMTTIFKTISCAQTEFHRQTGRVHPPTDICRNYCCDFLMNVQGPVKETACSRKCAMASFAIGKSVNRQLTDLRKMGCGAAKTQFAALEDCLKGPAKFFNDNSRSSTTNDDEQQGVEMAKMMALNELCRQRAEEEQNL</sequence>
<comment type="caution">
    <text evidence="2">The sequence shown here is derived from an EMBL/GenBank/DDBJ whole genome shotgun (WGS) entry which is preliminary data.</text>
</comment>
<dbReference type="EMBL" id="JBICCN010000025">
    <property type="protein sequence ID" value="KAL3102414.1"/>
    <property type="molecule type" value="Genomic_DNA"/>
</dbReference>